<dbReference type="InterPro" id="IPR001387">
    <property type="entry name" value="Cro/C1-type_HTH"/>
</dbReference>
<reference evidence="1 2" key="1">
    <citation type="submission" date="2019-03" db="EMBL/GenBank/DDBJ databases">
        <title>Genomics of glacier-inhabiting Cryobacterium strains.</title>
        <authorList>
            <person name="Liu Q."/>
            <person name="Xin Y.-H."/>
        </authorList>
    </citation>
    <scope>NUCLEOTIDE SEQUENCE [LARGE SCALE GENOMIC DNA]</scope>
    <source>
        <strain evidence="1 2">MDT1-3</strain>
    </source>
</reference>
<keyword evidence="2" id="KW-1185">Reference proteome</keyword>
<accession>A0A4R8WVK3</accession>
<name>A0A4R8WVK3_9MICO</name>
<evidence type="ECO:0000313" key="2">
    <source>
        <dbReference type="Proteomes" id="UP000298412"/>
    </source>
</evidence>
<organism evidence="1 2">
    <name type="scientific">Cryobacterium algoritolerans</name>
    <dbReference type="NCBI Taxonomy" id="1259184"/>
    <lineage>
        <taxon>Bacteria</taxon>
        <taxon>Bacillati</taxon>
        <taxon>Actinomycetota</taxon>
        <taxon>Actinomycetes</taxon>
        <taxon>Micrococcales</taxon>
        <taxon>Microbacteriaceae</taxon>
        <taxon>Cryobacterium</taxon>
    </lineage>
</organism>
<protein>
    <submittedName>
        <fullName evidence="1">XRE family transcriptional regulator</fullName>
    </submittedName>
</protein>
<comment type="caution">
    <text evidence="1">The sequence shown here is derived from an EMBL/GenBank/DDBJ whole genome shotgun (WGS) entry which is preliminary data.</text>
</comment>
<gene>
    <name evidence="1" type="ORF">E3O19_04350</name>
</gene>
<dbReference type="EMBL" id="SOFP01000020">
    <property type="protein sequence ID" value="TFC18605.1"/>
    <property type="molecule type" value="Genomic_DNA"/>
</dbReference>
<proteinExistence type="predicted"/>
<dbReference type="Proteomes" id="UP000298412">
    <property type="component" value="Unassembled WGS sequence"/>
</dbReference>
<sequence length="116" mass="13071">MTDPRFRPRDYCEPPHYFGKDRPVAWRQGEGLSGTALDQLGAARWQHAQARKIRAALVEDKLTAMQYADKVGIDYARLGRILRGDIIMRVEDIINAERNLLLGSRPRIPGGNGTGR</sequence>
<dbReference type="RefSeq" id="WP_134565575.1">
    <property type="nucleotide sequence ID" value="NZ_SOFP01000020.1"/>
</dbReference>
<dbReference type="OrthoDB" id="5073603at2"/>
<evidence type="ECO:0000313" key="1">
    <source>
        <dbReference type="EMBL" id="TFC18605.1"/>
    </source>
</evidence>
<dbReference type="CDD" id="cd00093">
    <property type="entry name" value="HTH_XRE"/>
    <property type="match status" value="1"/>
</dbReference>
<dbReference type="AlphaFoldDB" id="A0A4R8WVK3"/>